<keyword evidence="8" id="KW-0735">Signal-anchor</keyword>
<dbReference type="GO" id="GO:0050650">
    <property type="term" value="P:chondroitin sulfate proteoglycan biosynthetic process"/>
    <property type="evidence" value="ECO:0007669"/>
    <property type="project" value="TreeGrafter"/>
</dbReference>
<dbReference type="AlphaFoldDB" id="A0A6B2K519"/>
<evidence type="ECO:0000256" key="6">
    <source>
        <dbReference type="ARBA" id="ARBA00022723"/>
    </source>
</evidence>
<dbReference type="InterPro" id="IPR045972">
    <property type="entry name" value="DUF5928"/>
</dbReference>
<dbReference type="GO" id="GO:0046872">
    <property type="term" value="F:metal ion binding"/>
    <property type="evidence" value="ECO:0007669"/>
    <property type="project" value="UniProtKB-KW"/>
</dbReference>
<evidence type="ECO:0000256" key="13">
    <source>
        <dbReference type="ARBA" id="ARBA00023180"/>
    </source>
</evidence>
<dbReference type="Pfam" id="PF02485">
    <property type="entry name" value="Branch"/>
    <property type="match status" value="1"/>
</dbReference>
<dbReference type="PANTHER" id="PTHR46025:SF3">
    <property type="entry name" value="XYLOSYLTRANSFERASE OXT"/>
    <property type="match status" value="1"/>
</dbReference>
<evidence type="ECO:0000256" key="12">
    <source>
        <dbReference type="ARBA" id="ARBA00023157"/>
    </source>
</evidence>
<evidence type="ECO:0000256" key="3">
    <source>
        <dbReference type="ARBA" id="ARBA00022676"/>
    </source>
</evidence>
<evidence type="ECO:0000256" key="2">
    <source>
        <dbReference type="ARBA" id="ARBA00004648"/>
    </source>
</evidence>
<keyword evidence="6" id="KW-0479">Metal-binding</keyword>
<keyword evidence="7" id="KW-0256">Endoplasmic reticulum</keyword>
<evidence type="ECO:0000256" key="1">
    <source>
        <dbReference type="ARBA" id="ARBA00004323"/>
    </source>
</evidence>
<evidence type="ECO:0000256" key="9">
    <source>
        <dbReference type="ARBA" id="ARBA00022989"/>
    </source>
</evidence>
<comment type="caution">
    <text evidence="16">The sequence shown here is derived from an EMBL/GenBank/DDBJ whole genome shotgun (WGS) entry which is preliminary data.</text>
</comment>
<dbReference type="Proteomes" id="UP000474757">
    <property type="component" value="Unassembled WGS sequence"/>
</dbReference>
<gene>
    <name evidence="16" type="ORF">GZA08_12715</name>
</gene>
<dbReference type="Pfam" id="PF19350">
    <property type="entry name" value="DUF5928"/>
    <property type="match status" value="1"/>
</dbReference>
<keyword evidence="5" id="KW-0812">Transmembrane</keyword>
<keyword evidence="10" id="KW-0333">Golgi apparatus</keyword>
<keyword evidence="12" id="KW-1015">Disulfide bond</keyword>
<evidence type="ECO:0000259" key="15">
    <source>
        <dbReference type="Pfam" id="PF19350"/>
    </source>
</evidence>
<comment type="subcellular location">
    <subcellularLocation>
        <location evidence="2">Endoplasmic reticulum membrane</location>
        <topology evidence="2">Single-pass type II membrane protein</topology>
    </subcellularLocation>
    <subcellularLocation>
        <location evidence="1">Golgi apparatus membrane</location>
        <topology evidence="1">Single-pass type II membrane protein</topology>
    </subcellularLocation>
</comment>
<dbReference type="GO" id="GO:0015012">
    <property type="term" value="P:heparan sulfate proteoglycan biosynthetic process"/>
    <property type="evidence" value="ECO:0007669"/>
    <property type="project" value="TreeGrafter"/>
</dbReference>
<dbReference type="RefSeq" id="WP_163894227.1">
    <property type="nucleotide sequence ID" value="NZ_JAAFYS010000003.1"/>
</dbReference>
<evidence type="ECO:0000313" key="17">
    <source>
        <dbReference type="Proteomes" id="UP000474757"/>
    </source>
</evidence>
<dbReference type="PANTHER" id="PTHR46025">
    <property type="entry name" value="XYLOSYLTRANSFERASE OXT"/>
    <property type="match status" value="1"/>
</dbReference>
<evidence type="ECO:0000256" key="5">
    <source>
        <dbReference type="ARBA" id="ARBA00022692"/>
    </source>
</evidence>
<evidence type="ECO:0000256" key="8">
    <source>
        <dbReference type="ARBA" id="ARBA00022968"/>
    </source>
</evidence>
<evidence type="ECO:0000256" key="7">
    <source>
        <dbReference type="ARBA" id="ARBA00022824"/>
    </source>
</evidence>
<organism evidence="16 17">
    <name type="scientific">Pseudoroseicyclus tamaricis</name>
    <dbReference type="NCBI Taxonomy" id="2705421"/>
    <lineage>
        <taxon>Bacteria</taxon>
        <taxon>Pseudomonadati</taxon>
        <taxon>Pseudomonadota</taxon>
        <taxon>Alphaproteobacteria</taxon>
        <taxon>Rhodobacterales</taxon>
        <taxon>Paracoccaceae</taxon>
        <taxon>Pseudoroseicyclus</taxon>
    </lineage>
</organism>
<keyword evidence="11" id="KW-0472">Membrane</keyword>
<dbReference type="GO" id="GO:0016020">
    <property type="term" value="C:membrane"/>
    <property type="evidence" value="ECO:0007669"/>
    <property type="project" value="InterPro"/>
</dbReference>
<evidence type="ECO:0000256" key="14">
    <source>
        <dbReference type="ARBA" id="ARBA00042865"/>
    </source>
</evidence>
<feature type="domain" description="DUF5928" evidence="15">
    <location>
        <begin position="269"/>
        <end position="524"/>
    </location>
</feature>
<dbReference type="InterPro" id="IPR003406">
    <property type="entry name" value="Glyco_trans_14"/>
</dbReference>
<keyword evidence="17" id="KW-1185">Reference proteome</keyword>
<keyword evidence="9" id="KW-1133">Transmembrane helix</keyword>
<keyword evidence="4 16" id="KW-0808">Transferase</keyword>
<proteinExistence type="predicted"/>
<sequence>MAQIAFLLLCHKDAAAIIQKARQLTAAGDVMAIHVDANAPKAVWEEVHGALAGNPAITFAPRVRCGWGEWSLVQATLNAAEAALATFPEATHFYLLSGDCMAIKSAAWAHELLERDPADYIESFDFHESDWIKTGIKDERLTVRHWFNERRQKWLFYRSIEAQRALGLTRRPPADLTIQIGSQWWCLRRATLEGVLAFLAERPDVTRFFRTTWIPDETFFQTLVRHLVPEAEIRCRTLTFLMFTDYGMPVTFYNDHYDLLLGQDYLFARKISPEATELKGRLGDLWASGRTEFPISNEGRRLFAFLTGRGRIGRRFAPRFWEAGMSMGRERVLYVIASKKWHVAKRLVGAIREATGLPCLDYIFNEEETPLPDLGGIQSSIAKRTRHRRAMMRMLFDHHGTDRLLICLDTSGLDHLQDFAADRCELRVLEIDPVYSDAFLTGHARRMGLIGAGTDAAGLARLLPTLRHDIAYEVEGLRSAGLPHHDRLREGASEAELARTIADFLQVGQEEAARIAATPDLFAD</sequence>
<keyword evidence="3 16" id="KW-0328">Glycosyltransferase</keyword>
<keyword evidence="13" id="KW-0325">Glycoprotein</keyword>
<evidence type="ECO:0000256" key="4">
    <source>
        <dbReference type="ARBA" id="ARBA00022679"/>
    </source>
</evidence>
<dbReference type="EMBL" id="JAAGAB010000003">
    <property type="protein sequence ID" value="NDV01826.1"/>
    <property type="molecule type" value="Genomic_DNA"/>
</dbReference>
<evidence type="ECO:0000256" key="11">
    <source>
        <dbReference type="ARBA" id="ARBA00023136"/>
    </source>
</evidence>
<reference evidence="16 17" key="1">
    <citation type="submission" date="2020-02" db="EMBL/GenBank/DDBJ databases">
        <title>Pseudoroseicyclus tamarix, sp. nov., isolated from offshore sediment of a Tamarix chinensis forest.</title>
        <authorList>
            <person name="Gai Y."/>
        </authorList>
    </citation>
    <scope>NUCLEOTIDE SEQUENCE [LARGE SCALE GENOMIC DNA]</scope>
    <source>
        <strain evidence="16 17">CLL3-39</strain>
    </source>
</reference>
<dbReference type="InterPro" id="IPR043538">
    <property type="entry name" value="XYLT"/>
</dbReference>
<protein>
    <recommendedName>
        <fullName evidence="14">Peptide O-xylosyltransferase</fullName>
    </recommendedName>
</protein>
<evidence type="ECO:0000256" key="10">
    <source>
        <dbReference type="ARBA" id="ARBA00023034"/>
    </source>
</evidence>
<dbReference type="GO" id="GO:0030158">
    <property type="term" value="F:protein xylosyltransferase activity"/>
    <property type="evidence" value="ECO:0007669"/>
    <property type="project" value="InterPro"/>
</dbReference>
<evidence type="ECO:0000313" key="16">
    <source>
        <dbReference type="EMBL" id="NDV01826.1"/>
    </source>
</evidence>
<accession>A0A6B2K519</accession>
<name>A0A6B2K519_9RHOB</name>